<protein>
    <submittedName>
        <fullName evidence="2">DNA (Cytosine-5)-methyltransferase 3B-like</fullName>
    </submittedName>
</protein>
<reference evidence="2" key="1">
    <citation type="submission" date="2025-08" db="UniProtKB">
        <authorList>
            <consortium name="RefSeq"/>
        </authorList>
    </citation>
    <scope>IDENTIFICATION</scope>
    <source>
        <tissue evidence="2">Whole organism</tissue>
    </source>
</reference>
<dbReference type="AlphaFoldDB" id="A0A9C6X749"/>
<dbReference type="RefSeq" id="XP_052130401.1">
    <property type="nucleotide sequence ID" value="XM_052274441.1"/>
</dbReference>
<keyword evidence="1" id="KW-1185">Reference proteome</keyword>
<sequence>MSETLYCFIPDPKSSGHLFFNFVHIRNFLQKRMSLAGVHLFWMFENTTHMKEQIKTDICTALGCEPITLCPSSPVSMARERHFWDNLPAMYDLCTDTTDTMCLNLQDFLRPHRTANFQCSRTITTNKWNQKRGTRLPVTVNGREDYMNVNEIESLMGFRLHYTDACDLSIRQRFNFLAKGWCIPVVQKLLQTLIDILFHKG</sequence>
<dbReference type="InterPro" id="IPR029063">
    <property type="entry name" value="SAM-dependent_MTases_sf"/>
</dbReference>
<name>A0A9C6X749_FRAOC</name>
<dbReference type="Gene3D" id="3.40.50.150">
    <property type="entry name" value="Vaccinia Virus protein VP39"/>
    <property type="match status" value="1"/>
</dbReference>
<dbReference type="GeneID" id="127751249"/>
<dbReference type="KEGG" id="foc:127751249"/>
<evidence type="ECO:0000313" key="2">
    <source>
        <dbReference type="RefSeq" id="XP_052130401.1"/>
    </source>
</evidence>
<accession>A0A9C6X749</accession>
<proteinExistence type="predicted"/>
<dbReference type="Proteomes" id="UP000504606">
    <property type="component" value="Unplaced"/>
</dbReference>
<organism evidence="1 2">
    <name type="scientific">Frankliniella occidentalis</name>
    <name type="common">Western flower thrips</name>
    <name type="synonym">Euthrips occidentalis</name>
    <dbReference type="NCBI Taxonomy" id="133901"/>
    <lineage>
        <taxon>Eukaryota</taxon>
        <taxon>Metazoa</taxon>
        <taxon>Ecdysozoa</taxon>
        <taxon>Arthropoda</taxon>
        <taxon>Hexapoda</taxon>
        <taxon>Insecta</taxon>
        <taxon>Pterygota</taxon>
        <taxon>Neoptera</taxon>
        <taxon>Paraneoptera</taxon>
        <taxon>Thysanoptera</taxon>
        <taxon>Terebrantia</taxon>
        <taxon>Thripoidea</taxon>
        <taxon>Thripidae</taxon>
        <taxon>Frankliniella</taxon>
    </lineage>
</organism>
<dbReference type="SUPFAM" id="SSF53335">
    <property type="entry name" value="S-adenosyl-L-methionine-dependent methyltransferases"/>
    <property type="match status" value="1"/>
</dbReference>
<dbReference type="OrthoDB" id="641149at2759"/>
<gene>
    <name evidence="2" type="primary">LOC127751249</name>
</gene>
<evidence type="ECO:0000313" key="1">
    <source>
        <dbReference type="Proteomes" id="UP000504606"/>
    </source>
</evidence>